<evidence type="ECO:0000313" key="3">
    <source>
        <dbReference type="Proteomes" id="UP000029386"/>
    </source>
</evidence>
<sequence>RGTGKIKFGDIGSTPTKSTKGMWVSSGRGTGKRKL</sequence>
<feature type="non-terminal residue" evidence="2">
    <location>
        <position position="1"/>
    </location>
</feature>
<feature type="region of interest" description="Disordered" evidence="1">
    <location>
        <begin position="1"/>
        <end position="35"/>
    </location>
</feature>
<dbReference type="EMBL" id="JOSY01000005">
    <property type="protein sequence ID" value="KFM17415.1"/>
    <property type="molecule type" value="Genomic_DNA"/>
</dbReference>
<evidence type="ECO:0000313" key="2">
    <source>
        <dbReference type="EMBL" id="KFM17415.1"/>
    </source>
</evidence>
<keyword evidence="3" id="KW-1185">Reference proteome</keyword>
<name>A0A087RVB1_9ARCH</name>
<organism evidence="2 3">
    <name type="scientific">Marine Group I thaumarchaeote SCGC AAA799-D11</name>
    <dbReference type="NCBI Taxonomy" id="1502291"/>
    <lineage>
        <taxon>Archaea</taxon>
        <taxon>Nitrososphaerota</taxon>
        <taxon>Marine Group I</taxon>
    </lineage>
</organism>
<evidence type="ECO:0000256" key="1">
    <source>
        <dbReference type="SAM" id="MobiDB-lite"/>
    </source>
</evidence>
<gene>
    <name evidence="2" type="ORF">AAA799D11_00036</name>
</gene>
<accession>A0A087RVB1</accession>
<proteinExistence type="predicted"/>
<comment type="caution">
    <text evidence="2">The sequence shown here is derived from an EMBL/GenBank/DDBJ whole genome shotgun (WGS) entry which is preliminary data.</text>
</comment>
<dbReference type="Proteomes" id="UP000029386">
    <property type="component" value="Unassembled WGS sequence"/>
</dbReference>
<reference evidence="2 3" key="1">
    <citation type="submission" date="2014-06" db="EMBL/GenBank/DDBJ databases">
        <authorList>
            <person name="Ngugi D.K."/>
            <person name="Blom J."/>
            <person name="Alam I."/>
            <person name="Rashid M."/>
            <person name="Baalawi W."/>
            <person name="Zhang G."/>
            <person name="Hikmawan T."/>
            <person name="Guan Y."/>
            <person name="Antunes A."/>
            <person name="Siam R."/>
            <person name="El-Dorry H."/>
            <person name="Bajic V."/>
            <person name="Stingl U."/>
        </authorList>
    </citation>
    <scope>NUCLEOTIDE SEQUENCE [LARGE SCALE GENOMIC DNA]</scope>
    <source>
        <strain evidence="2">SCGC AAA799-D11</strain>
    </source>
</reference>
<dbReference type="AlphaFoldDB" id="A0A087RVB1"/>
<protein>
    <submittedName>
        <fullName evidence="2">Uncharacterized protein</fullName>
    </submittedName>
</protein>